<dbReference type="InterPro" id="IPR043519">
    <property type="entry name" value="NT_sf"/>
</dbReference>
<dbReference type="EMBL" id="BGOW01000014">
    <property type="protein sequence ID" value="GBL45863.1"/>
    <property type="molecule type" value="Genomic_DNA"/>
</dbReference>
<reference evidence="2 3" key="1">
    <citation type="journal article" date="2019" name="Front. Microbiol.">
        <title>Genomes of Neutrophilic Sulfur-Oxidizing Chemolithoautotrophs Representing 9 Proteobacterial Species From 8 Genera.</title>
        <authorList>
            <person name="Watanabe T."/>
            <person name="Kojima H."/>
            <person name="Umezawa K."/>
            <person name="Hori C."/>
            <person name="Takasuka T.E."/>
            <person name="Kato Y."/>
            <person name="Fukui M."/>
        </authorList>
    </citation>
    <scope>NUCLEOTIDE SEQUENCE [LARGE SCALE GENOMIC DNA]</scope>
    <source>
        <strain evidence="2 3">TTN</strain>
    </source>
</reference>
<comment type="caution">
    <text evidence="2">The sequence shown here is derived from an EMBL/GenBank/DDBJ whole genome shotgun (WGS) entry which is preliminary data.</text>
</comment>
<proteinExistence type="predicted"/>
<keyword evidence="3" id="KW-1185">Reference proteome</keyword>
<dbReference type="Gene3D" id="3.30.460.10">
    <property type="entry name" value="Beta Polymerase, domain 2"/>
    <property type="match status" value="1"/>
</dbReference>
<dbReference type="Pfam" id="PF18765">
    <property type="entry name" value="Polbeta"/>
    <property type="match status" value="1"/>
</dbReference>
<dbReference type="RefSeq" id="WP_124704654.1">
    <property type="nucleotide sequence ID" value="NZ_BGOW01000014.1"/>
</dbReference>
<evidence type="ECO:0000259" key="1">
    <source>
        <dbReference type="Pfam" id="PF18765"/>
    </source>
</evidence>
<dbReference type="InterPro" id="IPR041633">
    <property type="entry name" value="Polbeta"/>
</dbReference>
<organism evidence="2 3">
    <name type="scientific">Sulfuriferula multivorans</name>
    <dbReference type="NCBI Taxonomy" id="1559896"/>
    <lineage>
        <taxon>Bacteria</taxon>
        <taxon>Pseudomonadati</taxon>
        <taxon>Pseudomonadota</taxon>
        <taxon>Betaproteobacteria</taxon>
        <taxon>Nitrosomonadales</taxon>
        <taxon>Sulfuricellaceae</taxon>
        <taxon>Sulfuriferula</taxon>
    </lineage>
</organism>
<dbReference type="OrthoDB" id="159301at2"/>
<dbReference type="SUPFAM" id="SSF81301">
    <property type="entry name" value="Nucleotidyltransferase"/>
    <property type="match status" value="1"/>
</dbReference>
<evidence type="ECO:0000313" key="3">
    <source>
        <dbReference type="Proteomes" id="UP000286806"/>
    </source>
</evidence>
<dbReference type="AlphaFoldDB" id="A0A401JDY9"/>
<name>A0A401JDY9_9PROT</name>
<evidence type="ECO:0000313" key="2">
    <source>
        <dbReference type="EMBL" id="GBL45863.1"/>
    </source>
</evidence>
<gene>
    <name evidence="2" type="ORF">SFMTTN_1674</name>
</gene>
<sequence>MLQLREQDRHTLQATLARFPEVRRAWVFGSRAAGRARRASDIDLAIEAPALAPARWHDLIEALEQAPVIYRLDVIHLDTLDDPVLKQAILHNRTPL</sequence>
<dbReference type="Proteomes" id="UP000286806">
    <property type="component" value="Unassembled WGS sequence"/>
</dbReference>
<accession>A0A401JDY9</accession>
<protein>
    <recommendedName>
        <fullName evidence="1">Polymerase beta nucleotidyltransferase domain-containing protein</fullName>
    </recommendedName>
</protein>
<feature type="domain" description="Polymerase beta nucleotidyltransferase" evidence="1">
    <location>
        <begin position="12"/>
        <end position="92"/>
    </location>
</feature>